<dbReference type="Pfam" id="PF00730">
    <property type="entry name" value="HhH-GPD"/>
    <property type="match status" value="1"/>
</dbReference>
<evidence type="ECO:0000259" key="5">
    <source>
        <dbReference type="SMART" id="SM00478"/>
    </source>
</evidence>
<comment type="catalytic activity">
    <reaction evidence="1">
        <text>Hydrolysis of alkylated DNA, releasing 3-methyladenine, 3-methylguanine, 7-methylguanine and 7-methyladenine.</text>
        <dbReference type="EC" id="3.2.2.21"/>
    </reaction>
</comment>
<evidence type="ECO:0000256" key="3">
    <source>
        <dbReference type="ARBA" id="ARBA00022763"/>
    </source>
</evidence>
<feature type="domain" description="HhH-GPD" evidence="5">
    <location>
        <begin position="53"/>
        <end position="199"/>
    </location>
</feature>
<dbReference type="GO" id="GO:0032131">
    <property type="term" value="F:alkylated DNA binding"/>
    <property type="evidence" value="ECO:0007669"/>
    <property type="project" value="TreeGrafter"/>
</dbReference>
<dbReference type="Gene3D" id="1.10.340.30">
    <property type="entry name" value="Hypothetical protein, domain 2"/>
    <property type="match status" value="1"/>
</dbReference>
<dbReference type="GO" id="GO:0006285">
    <property type="term" value="P:base-excision repair, AP site formation"/>
    <property type="evidence" value="ECO:0007669"/>
    <property type="project" value="TreeGrafter"/>
</dbReference>
<accession>A0A844WDI8</accession>
<protein>
    <recommendedName>
        <fullName evidence="2">DNA-3-methyladenine glycosylase II</fullName>
        <ecNumber evidence="2">3.2.2.21</ecNumber>
    </recommendedName>
</protein>
<gene>
    <name evidence="6" type="ORF">GLS40_16230</name>
</gene>
<dbReference type="GO" id="GO:0005737">
    <property type="term" value="C:cytoplasm"/>
    <property type="evidence" value="ECO:0007669"/>
    <property type="project" value="TreeGrafter"/>
</dbReference>
<keyword evidence="3" id="KW-0227">DNA damage</keyword>
<dbReference type="GO" id="GO:0008725">
    <property type="term" value="F:DNA-3-methyladenine glycosylase activity"/>
    <property type="evidence" value="ECO:0007669"/>
    <property type="project" value="TreeGrafter"/>
</dbReference>
<evidence type="ECO:0000256" key="1">
    <source>
        <dbReference type="ARBA" id="ARBA00000086"/>
    </source>
</evidence>
<dbReference type="GO" id="GO:0032993">
    <property type="term" value="C:protein-DNA complex"/>
    <property type="evidence" value="ECO:0007669"/>
    <property type="project" value="TreeGrafter"/>
</dbReference>
<evidence type="ECO:0000313" key="7">
    <source>
        <dbReference type="Proteomes" id="UP000443843"/>
    </source>
</evidence>
<sequence length="209" mass="22277">MTGRIIATMDCVAEGASWLAEHDPRMAHALDRCGLPPLRRRPDGFATLLQAVVGQQVSTASAAAIWARMESAGLTSAPAIAAATEGDLKAVGLSRPKMKYARGLAASGLDFAALRGMPDAEVLARLVALPGIGPWTAEIYALTALGRADVFPPGDLALQEAARILYALPGRPAPAEFRVMAERWSPWRAVAARMLWAFYRAEKTREGIA</sequence>
<dbReference type="Gene3D" id="1.10.1670.40">
    <property type="match status" value="1"/>
</dbReference>
<reference evidence="6 7" key="1">
    <citation type="submission" date="2019-11" db="EMBL/GenBank/DDBJ databases">
        <title>Pseudooceanicola pacifica sp. nov., isolated from deep-sea sediment of the Pacific Ocean.</title>
        <authorList>
            <person name="Lyu L."/>
        </authorList>
    </citation>
    <scope>NUCLEOTIDE SEQUENCE [LARGE SCALE GENOMIC DNA]</scope>
    <source>
        <strain evidence="6 7">216_PA32_1</strain>
    </source>
</reference>
<dbReference type="SMART" id="SM00478">
    <property type="entry name" value="ENDO3c"/>
    <property type="match status" value="1"/>
</dbReference>
<dbReference type="Proteomes" id="UP000443843">
    <property type="component" value="Unassembled WGS sequence"/>
</dbReference>
<proteinExistence type="predicted"/>
<dbReference type="CDD" id="cd00056">
    <property type="entry name" value="ENDO3c"/>
    <property type="match status" value="1"/>
</dbReference>
<comment type="caution">
    <text evidence="6">The sequence shown here is derived from an EMBL/GenBank/DDBJ whole genome shotgun (WGS) entry which is preliminary data.</text>
</comment>
<dbReference type="PANTHER" id="PTHR43003">
    <property type="entry name" value="DNA-3-METHYLADENINE GLYCOSYLASE"/>
    <property type="match status" value="1"/>
</dbReference>
<dbReference type="PANTHER" id="PTHR43003:SF5">
    <property type="entry name" value="DNA-3-METHYLADENINE GLYCOSYLASE"/>
    <property type="match status" value="1"/>
</dbReference>
<dbReference type="RefSeq" id="WP_160383706.1">
    <property type="nucleotide sequence ID" value="NZ_WNXQ01000012.1"/>
</dbReference>
<name>A0A844WDI8_9RHOB</name>
<keyword evidence="7" id="KW-1185">Reference proteome</keyword>
<dbReference type="InterPro" id="IPR011257">
    <property type="entry name" value="DNA_glycosylase"/>
</dbReference>
<dbReference type="InterPro" id="IPR003265">
    <property type="entry name" value="HhH-GPD_domain"/>
</dbReference>
<evidence type="ECO:0000256" key="4">
    <source>
        <dbReference type="ARBA" id="ARBA00023204"/>
    </source>
</evidence>
<organism evidence="6 7">
    <name type="scientific">Pseudooceanicola pacificus</name>
    <dbReference type="NCBI Taxonomy" id="2676438"/>
    <lineage>
        <taxon>Bacteria</taxon>
        <taxon>Pseudomonadati</taxon>
        <taxon>Pseudomonadota</taxon>
        <taxon>Alphaproteobacteria</taxon>
        <taxon>Rhodobacterales</taxon>
        <taxon>Paracoccaceae</taxon>
        <taxon>Pseudooceanicola</taxon>
    </lineage>
</organism>
<keyword evidence="4" id="KW-0234">DNA repair</keyword>
<dbReference type="SUPFAM" id="SSF48150">
    <property type="entry name" value="DNA-glycosylase"/>
    <property type="match status" value="1"/>
</dbReference>
<evidence type="ECO:0000256" key="2">
    <source>
        <dbReference type="ARBA" id="ARBA00012000"/>
    </source>
</evidence>
<dbReference type="EMBL" id="WNXQ01000012">
    <property type="protein sequence ID" value="MWB79583.1"/>
    <property type="molecule type" value="Genomic_DNA"/>
</dbReference>
<dbReference type="AlphaFoldDB" id="A0A844WDI8"/>
<dbReference type="InterPro" id="IPR051912">
    <property type="entry name" value="Alkylbase_DNA_Glycosylase/TA"/>
</dbReference>
<dbReference type="EC" id="3.2.2.21" evidence="2"/>
<dbReference type="GO" id="GO:0043916">
    <property type="term" value="F:DNA-7-methylguanine glycosylase activity"/>
    <property type="evidence" value="ECO:0007669"/>
    <property type="project" value="TreeGrafter"/>
</dbReference>
<evidence type="ECO:0000313" key="6">
    <source>
        <dbReference type="EMBL" id="MWB79583.1"/>
    </source>
</evidence>
<dbReference type="GO" id="GO:0006307">
    <property type="term" value="P:DNA alkylation repair"/>
    <property type="evidence" value="ECO:0007669"/>
    <property type="project" value="TreeGrafter"/>
</dbReference>